<accession>A0ABD3JVW1</accession>
<dbReference type="Proteomes" id="UP001634007">
    <property type="component" value="Unassembled WGS sequence"/>
</dbReference>
<reference evidence="1 2" key="1">
    <citation type="submission" date="2024-11" db="EMBL/GenBank/DDBJ databases">
        <title>Chromosome-level genome assembly of Eucalyptus globulus Labill. provides insights into its genome evolution.</title>
        <authorList>
            <person name="Li X."/>
        </authorList>
    </citation>
    <scope>NUCLEOTIDE SEQUENCE [LARGE SCALE GENOMIC DNA]</scope>
    <source>
        <strain evidence="1">CL2024</strain>
        <tissue evidence="1">Fresh tender leaves</tissue>
    </source>
</reference>
<dbReference type="AlphaFoldDB" id="A0ABD3JVW1"/>
<evidence type="ECO:0000313" key="2">
    <source>
        <dbReference type="Proteomes" id="UP001634007"/>
    </source>
</evidence>
<evidence type="ECO:0000313" key="1">
    <source>
        <dbReference type="EMBL" id="KAL3727620.1"/>
    </source>
</evidence>
<gene>
    <name evidence="1" type="ORF">ACJRO7_032373</name>
</gene>
<keyword evidence="2" id="KW-1185">Reference proteome</keyword>
<comment type="caution">
    <text evidence="1">The sequence shown here is derived from an EMBL/GenBank/DDBJ whole genome shotgun (WGS) entry which is preliminary data.</text>
</comment>
<organism evidence="1 2">
    <name type="scientific">Eucalyptus globulus</name>
    <name type="common">Tasmanian blue gum</name>
    <dbReference type="NCBI Taxonomy" id="34317"/>
    <lineage>
        <taxon>Eukaryota</taxon>
        <taxon>Viridiplantae</taxon>
        <taxon>Streptophyta</taxon>
        <taxon>Embryophyta</taxon>
        <taxon>Tracheophyta</taxon>
        <taxon>Spermatophyta</taxon>
        <taxon>Magnoliopsida</taxon>
        <taxon>eudicotyledons</taxon>
        <taxon>Gunneridae</taxon>
        <taxon>Pentapetalae</taxon>
        <taxon>rosids</taxon>
        <taxon>malvids</taxon>
        <taxon>Myrtales</taxon>
        <taxon>Myrtaceae</taxon>
        <taxon>Myrtoideae</taxon>
        <taxon>Eucalypteae</taxon>
        <taxon>Eucalyptus</taxon>
    </lineage>
</organism>
<name>A0ABD3JVW1_EUCGL</name>
<dbReference type="EMBL" id="JBJKBG010000008">
    <property type="protein sequence ID" value="KAL3727620.1"/>
    <property type="molecule type" value="Genomic_DNA"/>
</dbReference>
<protein>
    <submittedName>
        <fullName evidence="1">Uncharacterized protein</fullName>
    </submittedName>
</protein>
<proteinExistence type="predicted"/>
<sequence length="80" mass="9226">MEKKLADPVKEMEVLEEKLADLELTQEQSNILSNIVHSNNVRLKHDVAFLKAVSDNTQKELHWTRGVFAGERGRTFQLHI</sequence>